<comment type="caution">
    <text evidence="1">The sequence shown here is derived from an EMBL/GenBank/DDBJ whole genome shotgun (WGS) entry which is preliminary data.</text>
</comment>
<evidence type="ECO:0000313" key="2">
    <source>
        <dbReference type="Proteomes" id="UP000324222"/>
    </source>
</evidence>
<organism evidence="1 2">
    <name type="scientific">Portunus trituberculatus</name>
    <name type="common">Swimming crab</name>
    <name type="synonym">Neptunus trituberculatus</name>
    <dbReference type="NCBI Taxonomy" id="210409"/>
    <lineage>
        <taxon>Eukaryota</taxon>
        <taxon>Metazoa</taxon>
        <taxon>Ecdysozoa</taxon>
        <taxon>Arthropoda</taxon>
        <taxon>Crustacea</taxon>
        <taxon>Multicrustacea</taxon>
        <taxon>Malacostraca</taxon>
        <taxon>Eumalacostraca</taxon>
        <taxon>Eucarida</taxon>
        <taxon>Decapoda</taxon>
        <taxon>Pleocyemata</taxon>
        <taxon>Brachyura</taxon>
        <taxon>Eubrachyura</taxon>
        <taxon>Portunoidea</taxon>
        <taxon>Portunidae</taxon>
        <taxon>Portuninae</taxon>
        <taxon>Portunus</taxon>
    </lineage>
</organism>
<dbReference type="AlphaFoldDB" id="A0A5B7F3I5"/>
<reference evidence="1 2" key="1">
    <citation type="submission" date="2019-05" db="EMBL/GenBank/DDBJ databases">
        <title>Another draft genome of Portunus trituberculatus and its Hox gene families provides insights of decapod evolution.</title>
        <authorList>
            <person name="Jeong J.-H."/>
            <person name="Song I."/>
            <person name="Kim S."/>
            <person name="Choi T."/>
            <person name="Kim D."/>
            <person name="Ryu S."/>
            <person name="Kim W."/>
        </authorList>
    </citation>
    <scope>NUCLEOTIDE SEQUENCE [LARGE SCALE GENOMIC DNA]</scope>
    <source>
        <tissue evidence="1">Muscle</tissue>
    </source>
</reference>
<sequence length="102" mass="11111">MKRQTTLLNVPFKMTQWILALSTLWVIGTRTERGRAALMNPTGYLGITADWSLSGPILAGTAMRDLDTTFCTICSAASPAANVCLHYLIPIARGNNEISKNI</sequence>
<proteinExistence type="predicted"/>
<dbReference type="Proteomes" id="UP000324222">
    <property type="component" value="Unassembled WGS sequence"/>
</dbReference>
<protein>
    <submittedName>
        <fullName evidence="1">Uncharacterized protein</fullName>
    </submittedName>
</protein>
<evidence type="ECO:0000313" key="1">
    <source>
        <dbReference type="EMBL" id="MPC39916.1"/>
    </source>
</evidence>
<accession>A0A5B7F3I5</accession>
<keyword evidence="2" id="KW-1185">Reference proteome</keyword>
<name>A0A5B7F3I5_PORTR</name>
<dbReference type="EMBL" id="VSRR010004520">
    <property type="protein sequence ID" value="MPC39916.1"/>
    <property type="molecule type" value="Genomic_DNA"/>
</dbReference>
<gene>
    <name evidence="1" type="ORF">E2C01_033468</name>
</gene>